<dbReference type="EC" id="2.4.1.109" evidence="6"/>
<keyword evidence="11" id="KW-0256">Endoplasmic reticulum</keyword>
<feature type="transmembrane region" description="Helical" evidence="17">
    <location>
        <begin position="374"/>
        <end position="397"/>
    </location>
</feature>
<evidence type="ECO:0000256" key="14">
    <source>
        <dbReference type="ARBA" id="ARBA00045085"/>
    </source>
</evidence>
<evidence type="ECO:0000256" key="12">
    <source>
        <dbReference type="ARBA" id="ARBA00022989"/>
    </source>
</evidence>
<name>A0A0N1IEF5_PAPMA</name>
<evidence type="ECO:0000313" key="20">
    <source>
        <dbReference type="Proteomes" id="UP000053240"/>
    </source>
</evidence>
<comment type="pathway">
    <text evidence="4">Protein modification; protein glycosylation.</text>
</comment>
<dbReference type="GO" id="GO:0004169">
    <property type="term" value="F:dolichyl-phosphate-mannose-protein mannosyltransferase activity"/>
    <property type="evidence" value="ECO:0007669"/>
    <property type="project" value="UniProtKB-EC"/>
</dbReference>
<evidence type="ECO:0000256" key="8">
    <source>
        <dbReference type="ARBA" id="ARBA00022692"/>
    </source>
</evidence>
<feature type="transmembrane region" description="Helical" evidence="17">
    <location>
        <begin position="265"/>
        <end position="288"/>
    </location>
</feature>
<organism evidence="19 20">
    <name type="scientific">Papilio machaon</name>
    <name type="common">Old World swallowtail butterfly</name>
    <dbReference type="NCBI Taxonomy" id="76193"/>
    <lineage>
        <taxon>Eukaryota</taxon>
        <taxon>Metazoa</taxon>
        <taxon>Ecdysozoa</taxon>
        <taxon>Arthropoda</taxon>
        <taxon>Hexapoda</taxon>
        <taxon>Insecta</taxon>
        <taxon>Pterygota</taxon>
        <taxon>Neoptera</taxon>
        <taxon>Endopterygota</taxon>
        <taxon>Lepidoptera</taxon>
        <taxon>Glossata</taxon>
        <taxon>Ditrysia</taxon>
        <taxon>Papilionoidea</taxon>
        <taxon>Papilionidae</taxon>
        <taxon>Papilioninae</taxon>
        <taxon>Papilio</taxon>
    </lineage>
</organism>
<feature type="transmembrane region" description="Helical" evidence="17">
    <location>
        <begin position="300"/>
        <end position="324"/>
    </location>
</feature>
<dbReference type="PANTHER" id="PTHR44809:SF1">
    <property type="entry name" value="PROTEIN O-MANNOSYL-TRANSFERASE TMTC1"/>
    <property type="match status" value="1"/>
</dbReference>
<dbReference type="UniPathway" id="UPA00378"/>
<evidence type="ECO:0000256" key="9">
    <source>
        <dbReference type="ARBA" id="ARBA00022737"/>
    </source>
</evidence>
<comment type="catalytic activity">
    <reaction evidence="15">
        <text>a di-trans,poly-cis-dolichyl beta-D-mannosyl phosphate + L-seryl-[protein] = 3-O-(alpha-D-mannosyl)-L-seryl-[protein] + a di-trans,poly-cis-dolichyl phosphate + H(+)</text>
        <dbReference type="Rhea" id="RHEA:17377"/>
        <dbReference type="Rhea" id="RHEA-COMP:9863"/>
        <dbReference type="Rhea" id="RHEA-COMP:13546"/>
        <dbReference type="Rhea" id="RHEA-COMP:19498"/>
        <dbReference type="Rhea" id="RHEA-COMP:19501"/>
        <dbReference type="ChEBI" id="CHEBI:15378"/>
        <dbReference type="ChEBI" id="CHEBI:29999"/>
        <dbReference type="ChEBI" id="CHEBI:57683"/>
        <dbReference type="ChEBI" id="CHEBI:58211"/>
        <dbReference type="ChEBI" id="CHEBI:137321"/>
        <dbReference type="EC" id="2.4.1.109"/>
    </reaction>
</comment>
<evidence type="ECO:0000256" key="4">
    <source>
        <dbReference type="ARBA" id="ARBA00004922"/>
    </source>
</evidence>
<dbReference type="SUPFAM" id="SSF48452">
    <property type="entry name" value="TPR-like"/>
    <property type="match status" value="1"/>
</dbReference>
<feature type="transmembrane region" description="Helical" evidence="17">
    <location>
        <begin position="344"/>
        <end position="362"/>
    </location>
</feature>
<evidence type="ECO:0000256" key="1">
    <source>
        <dbReference type="ARBA" id="ARBA00003582"/>
    </source>
</evidence>
<comment type="catalytic activity">
    <reaction evidence="14">
        <text>a di-trans,poly-cis-dolichyl beta-D-mannosyl phosphate + L-threonyl-[protein] = 3-O-(alpha-D-mannosyl)-L-threonyl-[protein] + a di-trans,poly-cis-dolichyl phosphate + H(+)</text>
        <dbReference type="Rhea" id="RHEA:53396"/>
        <dbReference type="Rhea" id="RHEA-COMP:11060"/>
        <dbReference type="Rhea" id="RHEA-COMP:13547"/>
        <dbReference type="Rhea" id="RHEA-COMP:19498"/>
        <dbReference type="Rhea" id="RHEA-COMP:19501"/>
        <dbReference type="ChEBI" id="CHEBI:15378"/>
        <dbReference type="ChEBI" id="CHEBI:30013"/>
        <dbReference type="ChEBI" id="CHEBI:57683"/>
        <dbReference type="ChEBI" id="CHEBI:58211"/>
        <dbReference type="ChEBI" id="CHEBI:137323"/>
        <dbReference type="EC" id="2.4.1.109"/>
    </reaction>
</comment>
<dbReference type="PANTHER" id="PTHR44809">
    <property type="match status" value="1"/>
</dbReference>
<sequence>MRRKPLPSVREENSNPKTWRSICESDWAVYTIVASVGALTYANSLHGEFVHDDIPAIVSNGDVTGANPLLQVFRNDFWGTPMSEPSSHKSYRPLTTLTFRGYQVVQVQCPCSRLNYLLCGFSVWWWHLGNVCLHAACCALVARAGAVVARLQRPFAALAALLFAVHPIHTEAVSGVVGRADVLACVLFLSSLLVYHGSSRQRVWASAGLAALSMLAKETGLTALLFNILFDIYRCWGTITRCGLGRCRWRGEGQDEGIRGRVARAAGALALAAALRLCVLHGALPAFSPQDNPPAFHPSFLVRLMTFSYLAAFNWWLVLCPWSLSHDWQLGSVPLVTSITDPRNAVTLLALASLVALSYCALTDIEAQRRTPAAAGLLLLVLPYLPASNLLVTVGFVVAERVLYIPSIGSIIITAYGLQILWRRFGHARRLLALGAAVLVASGAARTQLRNCDWRTRETLLRADLSVLPHNAKLHYNFANFLKDIEQQESAIKHYKEALKLWPSYASAHNNLGTLVVASGRAEYHFMQALKYNRHHLNAHYNLAKLYRKKNRISDSLKMLERCIELEPRFVQAYLELLLVTPLADKRGILDKLLELEPRNWEHHHMYGNWLKERGLWSLALQYYMSSLRLSVSAAPSVPAVPGARPRPGAPPAPATPPSLRSACLLLRSAGQHARILQLIDRWVSLRSDEASMARRWALARAWRLRSELAGRAAKYARSPTVKPTCLHHSKLEVLESSHKFNGIRDDSSTFLYKHDINSVKHREEEGKTSAMNSCQRNLLNDNKKDVAVSAQYKPIHNKSETNHKHKSCRLHKKKKIKEPASFAPFVSDHFIKTY</sequence>
<feature type="domain" description="DUF1736" evidence="18">
    <location>
        <begin position="282"/>
        <end position="354"/>
    </location>
</feature>
<keyword evidence="12 17" id="KW-1133">Transmembrane helix</keyword>
<evidence type="ECO:0000256" key="15">
    <source>
        <dbReference type="ARBA" id="ARBA00045102"/>
    </source>
</evidence>
<dbReference type="PROSITE" id="PS50005">
    <property type="entry name" value="TPR"/>
    <property type="match status" value="2"/>
</dbReference>
<dbReference type="SMART" id="SM00028">
    <property type="entry name" value="TPR"/>
    <property type="match status" value="3"/>
</dbReference>
<evidence type="ECO:0000256" key="16">
    <source>
        <dbReference type="PROSITE-ProRule" id="PRU00339"/>
    </source>
</evidence>
<accession>A0A0N1IEF5</accession>
<comment type="function">
    <text evidence="1">Transfers mannosyl residues to the hydroxyl group of serine or threonine residues.</text>
</comment>
<dbReference type="Pfam" id="PF13414">
    <property type="entry name" value="TPR_11"/>
    <property type="match status" value="1"/>
</dbReference>
<dbReference type="Proteomes" id="UP000053240">
    <property type="component" value="Unassembled WGS sequence"/>
</dbReference>
<dbReference type="Pfam" id="PF13181">
    <property type="entry name" value="TPR_8"/>
    <property type="match status" value="1"/>
</dbReference>
<evidence type="ECO:0000256" key="13">
    <source>
        <dbReference type="ARBA" id="ARBA00023136"/>
    </source>
</evidence>
<protein>
    <recommendedName>
        <fullName evidence="6">dolichyl-phosphate-mannose--protein mannosyltransferase</fullName>
        <ecNumber evidence="6">2.4.1.109</ecNumber>
    </recommendedName>
</protein>
<keyword evidence="13 17" id="KW-0472">Membrane</keyword>
<dbReference type="GO" id="GO:0005783">
    <property type="term" value="C:endoplasmic reticulum"/>
    <property type="evidence" value="ECO:0007669"/>
    <property type="project" value="UniProtKB-SubCell"/>
</dbReference>
<dbReference type="Pfam" id="PF08409">
    <property type="entry name" value="TMTC_DUF1736"/>
    <property type="match status" value="1"/>
</dbReference>
<comment type="similarity">
    <text evidence="5">Belongs to the TMTC family.</text>
</comment>
<proteinExistence type="inferred from homology"/>
<dbReference type="EMBL" id="KQ460545">
    <property type="protein sequence ID" value="KPJ14077.1"/>
    <property type="molecule type" value="Genomic_DNA"/>
</dbReference>
<evidence type="ECO:0000256" key="11">
    <source>
        <dbReference type="ARBA" id="ARBA00022824"/>
    </source>
</evidence>
<dbReference type="InterPro" id="IPR013618">
    <property type="entry name" value="TMTC_DUF1736"/>
</dbReference>
<reference evidence="19 20" key="1">
    <citation type="journal article" date="2015" name="Nat. Commun.">
        <title>Outbred genome sequencing and CRISPR/Cas9 gene editing in butterflies.</title>
        <authorList>
            <person name="Li X."/>
            <person name="Fan D."/>
            <person name="Zhang W."/>
            <person name="Liu G."/>
            <person name="Zhang L."/>
            <person name="Zhao L."/>
            <person name="Fang X."/>
            <person name="Chen L."/>
            <person name="Dong Y."/>
            <person name="Chen Y."/>
            <person name="Ding Y."/>
            <person name="Zhao R."/>
            <person name="Feng M."/>
            <person name="Zhu Y."/>
            <person name="Feng Y."/>
            <person name="Jiang X."/>
            <person name="Zhu D."/>
            <person name="Xiang H."/>
            <person name="Feng X."/>
            <person name="Li S."/>
            <person name="Wang J."/>
            <person name="Zhang G."/>
            <person name="Kronforst M.R."/>
            <person name="Wang W."/>
        </authorList>
    </citation>
    <scope>NUCLEOTIDE SEQUENCE [LARGE SCALE GENOMIC DNA]</scope>
    <source>
        <strain evidence="19">Ya'a_city_454_Pm</strain>
        <tissue evidence="19">Whole body</tissue>
    </source>
</reference>
<keyword evidence="9" id="KW-0677">Repeat</keyword>
<dbReference type="GO" id="GO:0016020">
    <property type="term" value="C:membrane"/>
    <property type="evidence" value="ECO:0007669"/>
    <property type="project" value="UniProtKB-SubCell"/>
</dbReference>
<evidence type="ECO:0000259" key="18">
    <source>
        <dbReference type="Pfam" id="PF08409"/>
    </source>
</evidence>
<dbReference type="AlphaFoldDB" id="A0A0N1IEF5"/>
<dbReference type="STRING" id="76193.A0A0N1IEF5"/>
<keyword evidence="8 17" id="KW-0812">Transmembrane</keyword>
<gene>
    <name evidence="19" type="ORF">RR48_02678</name>
</gene>
<comment type="subcellular location">
    <subcellularLocation>
        <location evidence="3">Endoplasmic reticulum</location>
    </subcellularLocation>
    <subcellularLocation>
        <location evidence="2">Membrane</location>
        <topology evidence="2">Multi-pass membrane protein</topology>
    </subcellularLocation>
</comment>
<feature type="repeat" description="TPR" evidence="16">
    <location>
        <begin position="472"/>
        <end position="505"/>
    </location>
</feature>
<dbReference type="InterPro" id="IPR052943">
    <property type="entry name" value="TMTC_O-mannosyl-trnsfr"/>
</dbReference>
<dbReference type="InParanoid" id="A0A0N1IEF5"/>
<dbReference type="Gene3D" id="1.25.40.10">
    <property type="entry name" value="Tetratricopeptide repeat domain"/>
    <property type="match status" value="3"/>
</dbReference>
<keyword evidence="20" id="KW-1185">Reference proteome</keyword>
<evidence type="ECO:0000256" key="10">
    <source>
        <dbReference type="ARBA" id="ARBA00022803"/>
    </source>
</evidence>
<evidence type="ECO:0000256" key="7">
    <source>
        <dbReference type="ARBA" id="ARBA00022679"/>
    </source>
</evidence>
<evidence type="ECO:0000313" key="19">
    <source>
        <dbReference type="EMBL" id="KPJ14077.1"/>
    </source>
</evidence>
<evidence type="ECO:0000256" key="6">
    <source>
        <dbReference type="ARBA" id="ARBA00012839"/>
    </source>
</evidence>
<keyword evidence="7" id="KW-0808">Transferase</keyword>
<keyword evidence="10 16" id="KW-0802">TPR repeat</keyword>
<evidence type="ECO:0000256" key="3">
    <source>
        <dbReference type="ARBA" id="ARBA00004240"/>
    </source>
</evidence>
<feature type="transmembrane region" description="Helical" evidence="17">
    <location>
        <begin position="403"/>
        <end position="422"/>
    </location>
</feature>
<dbReference type="InterPro" id="IPR019734">
    <property type="entry name" value="TPR_rpt"/>
</dbReference>
<evidence type="ECO:0000256" key="17">
    <source>
        <dbReference type="SAM" id="Phobius"/>
    </source>
</evidence>
<evidence type="ECO:0000256" key="5">
    <source>
        <dbReference type="ARBA" id="ARBA00007882"/>
    </source>
</evidence>
<dbReference type="InterPro" id="IPR011990">
    <property type="entry name" value="TPR-like_helical_dom_sf"/>
</dbReference>
<feature type="repeat" description="TPR" evidence="16">
    <location>
        <begin position="537"/>
        <end position="570"/>
    </location>
</feature>
<evidence type="ECO:0000256" key="2">
    <source>
        <dbReference type="ARBA" id="ARBA00004141"/>
    </source>
</evidence>